<organism evidence="2 3">
    <name type="scientific">Desulfosporosinus youngiae DSM 17734</name>
    <dbReference type="NCBI Taxonomy" id="768710"/>
    <lineage>
        <taxon>Bacteria</taxon>
        <taxon>Bacillati</taxon>
        <taxon>Bacillota</taxon>
        <taxon>Clostridia</taxon>
        <taxon>Eubacteriales</taxon>
        <taxon>Desulfitobacteriaceae</taxon>
        <taxon>Desulfosporosinus</taxon>
    </lineage>
</organism>
<feature type="domain" description="GGDEF" evidence="1">
    <location>
        <begin position="154"/>
        <end position="286"/>
    </location>
</feature>
<dbReference type="Proteomes" id="UP000005104">
    <property type="component" value="Chromosome"/>
</dbReference>
<dbReference type="CDD" id="cd01949">
    <property type="entry name" value="GGDEF"/>
    <property type="match status" value="1"/>
</dbReference>
<dbReference type="PANTHER" id="PTHR45138">
    <property type="entry name" value="REGULATORY COMPONENTS OF SENSORY TRANSDUCTION SYSTEM"/>
    <property type="match status" value="1"/>
</dbReference>
<dbReference type="AlphaFoldDB" id="H5Y4S7"/>
<evidence type="ECO:0000313" key="2">
    <source>
        <dbReference type="EMBL" id="EHQ89813.1"/>
    </source>
</evidence>
<evidence type="ECO:0000259" key="1">
    <source>
        <dbReference type="PROSITE" id="PS50887"/>
    </source>
</evidence>
<dbReference type="Gene3D" id="3.30.70.270">
    <property type="match status" value="1"/>
</dbReference>
<dbReference type="InterPro" id="IPR050469">
    <property type="entry name" value="Diguanylate_Cyclase"/>
</dbReference>
<keyword evidence="3" id="KW-1185">Reference proteome</keyword>
<dbReference type="GO" id="GO:1902201">
    <property type="term" value="P:negative regulation of bacterial-type flagellum-dependent cell motility"/>
    <property type="evidence" value="ECO:0007669"/>
    <property type="project" value="TreeGrafter"/>
</dbReference>
<dbReference type="STRING" id="768710.DesyoDRAFT_2760"/>
<dbReference type="GO" id="GO:0005886">
    <property type="term" value="C:plasma membrane"/>
    <property type="evidence" value="ECO:0007669"/>
    <property type="project" value="TreeGrafter"/>
</dbReference>
<protein>
    <submittedName>
        <fullName evidence="2">Diguanylate cyclase (GGDEF) domain-containing protein</fullName>
    </submittedName>
</protein>
<dbReference type="FunFam" id="3.30.70.270:FF:000001">
    <property type="entry name" value="Diguanylate cyclase domain protein"/>
    <property type="match status" value="1"/>
</dbReference>
<dbReference type="HOGENOM" id="CLU_000445_11_4_9"/>
<dbReference type="InterPro" id="IPR000160">
    <property type="entry name" value="GGDEF_dom"/>
</dbReference>
<sequence>MKMVFDDLADALNSIQALESVNTLICITDTDHNMIYESSNKNCRPSVCPEDLKKIGRVFRPSLRATFRVHLIDNWVTAITTIPVAIGGESYLLEFKQLIRQNIQFSPEPRDLEDLYIHQIKEMAITDSLTKLYNRRYIDERLPIDMQSSFELDEPLSVLFIDIDYFKRINDQNGHAAGDQVLQKLALLLQKHLRRGSGWVARYGGDEILISLPGSGKKAAKSIANRLRETVQNYNFYFKGKKVMVTCSIGTQTVFKDSGIAGIAELLAMVDKKLYRAKNEGRNRVC</sequence>
<dbReference type="NCBIfam" id="TIGR00254">
    <property type="entry name" value="GGDEF"/>
    <property type="match status" value="1"/>
</dbReference>
<reference evidence="2 3" key="1">
    <citation type="submission" date="2011-11" db="EMBL/GenBank/DDBJ databases">
        <title>The Noncontiguous Finished genome of Desulfosporosinus youngiae DSM 17734.</title>
        <authorList>
            <consortium name="US DOE Joint Genome Institute (JGI-PGF)"/>
            <person name="Lucas S."/>
            <person name="Han J."/>
            <person name="Lapidus A."/>
            <person name="Cheng J.-F."/>
            <person name="Goodwin L."/>
            <person name="Pitluck S."/>
            <person name="Peters L."/>
            <person name="Ovchinnikova G."/>
            <person name="Lu M."/>
            <person name="Land M.L."/>
            <person name="Hauser L."/>
            <person name="Pester M."/>
            <person name="Spring S."/>
            <person name="Ollivier B."/>
            <person name="Rattei T."/>
            <person name="Klenk H.-P."/>
            <person name="Wagner M."/>
            <person name="Loy A."/>
            <person name="Woyke T.J."/>
        </authorList>
    </citation>
    <scope>NUCLEOTIDE SEQUENCE [LARGE SCALE GENOMIC DNA]</scope>
    <source>
        <strain evidence="2 3">DSM 17734</strain>
    </source>
</reference>
<dbReference type="GO" id="GO:0043709">
    <property type="term" value="P:cell adhesion involved in single-species biofilm formation"/>
    <property type="evidence" value="ECO:0007669"/>
    <property type="project" value="TreeGrafter"/>
</dbReference>
<dbReference type="InterPro" id="IPR029787">
    <property type="entry name" value="Nucleotide_cyclase"/>
</dbReference>
<accession>H5Y4S7</accession>
<name>H5Y4S7_9FIRM</name>
<dbReference type="InterPro" id="IPR043128">
    <property type="entry name" value="Rev_trsase/Diguanyl_cyclase"/>
</dbReference>
<dbReference type="EMBL" id="CM001441">
    <property type="protein sequence ID" value="EHQ89813.1"/>
    <property type="molecule type" value="Genomic_DNA"/>
</dbReference>
<evidence type="ECO:0000313" key="3">
    <source>
        <dbReference type="Proteomes" id="UP000005104"/>
    </source>
</evidence>
<dbReference type="PANTHER" id="PTHR45138:SF9">
    <property type="entry name" value="DIGUANYLATE CYCLASE DGCM-RELATED"/>
    <property type="match status" value="1"/>
</dbReference>
<dbReference type="SUPFAM" id="SSF55073">
    <property type="entry name" value="Nucleotide cyclase"/>
    <property type="match status" value="1"/>
</dbReference>
<dbReference type="GO" id="GO:0052621">
    <property type="term" value="F:diguanylate cyclase activity"/>
    <property type="evidence" value="ECO:0007669"/>
    <property type="project" value="TreeGrafter"/>
</dbReference>
<gene>
    <name evidence="2" type="ORF">DesyoDRAFT_2760</name>
</gene>
<dbReference type="Pfam" id="PF00990">
    <property type="entry name" value="GGDEF"/>
    <property type="match status" value="1"/>
</dbReference>
<dbReference type="PROSITE" id="PS50887">
    <property type="entry name" value="GGDEF"/>
    <property type="match status" value="1"/>
</dbReference>
<proteinExistence type="predicted"/>
<dbReference type="SMART" id="SM00267">
    <property type="entry name" value="GGDEF"/>
    <property type="match status" value="1"/>
</dbReference>
<dbReference type="eggNOG" id="COG3706">
    <property type="taxonomic scope" value="Bacteria"/>
</dbReference>